<organism evidence="1 2">
    <name type="scientific">Aureimonas glaciei</name>
    <dbReference type="NCBI Taxonomy" id="1776957"/>
    <lineage>
        <taxon>Bacteria</taxon>
        <taxon>Pseudomonadati</taxon>
        <taxon>Pseudomonadota</taxon>
        <taxon>Alphaproteobacteria</taxon>
        <taxon>Hyphomicrobiales</taxon>
        <taxon>Aurantimonadaceae</taxon>
        <taxon>Aureimonas</taxon>
    </lineage>
</organism>
<keyword evidence="2" id="KW-1185">Reference proteome</keyword>
<proteinExistence type="predicted"/>
<comment type="caution">
    <text evidence="1">The sequence shown here is derived from an EMBL/GenBank/DDBJ whole genome shotgun (WGS) entry which is preliminary data.</text>
</comment>
<accession>A0A916YCM6</accession>
<dbReference type="Proteomes" id="UP000613160">
    <property type="component" value="Unassembled WGS sequence"/>
</dbReference>
<reference evidence="1" key="2">
    <citation type="submission" date="2020-09" db="EMBL/GenBank/DDBJ databases">
        <authorList>
            <person name="Sun Q."/>
            <person name="Zhou Y."/>
        </authorList>
    </citation>
    <scope>NUCLEOTIDE SEQUENCE</scope>
    <source>
        <strain evidence="1">CGMCC 1.15493</strain>
    </source>
</reference>
<dbReference type="InterPro" id="IPR002763">
    <property type="entry name" value="DUF72"/>
</dbReference>
<evidence type="ECO:0008006" key="3">
    <source>
        <dbReference type="Google" id="ProtNLM"/>
    </source>
</evidence>
<dbReference type="Gene3D" id="3.20.20.410">
    <property type="entry name" value="Protein of unknown function UPF0759"/>
    <property type="match status" value="1"/>
</dbReference>
<dbReference type="PANTHER" id="PTHR30348">
    <property type="entry name" value="UNCHARACTERIZED PROTEIN YECE"/>
    <property type="match status" value="1"/>
</dbReference>
<dbReference type="InterPro" id="IPR036520">
    <property type="entry name" value="UPF0759_sf"/>
</dbReference>
<dbReference type="PANTHER" id="PTHR30348:SF4">
    <property type="entry name" value="DUF72 DOMAIN-CONTAINING PROTEIN"/>
    <property type="match status" value="1"/>
</dbReference>
<dbReference type="SUPFAM" id="SSF117396">
    <property type="entry name" value="TM1631-like"/>
    <property type="match status" value="1"/>
</dbReference>
<dbReference type="RefSeq" id="WP_188854957.1">
    <property type="nucleotide sequence ID" value="NZ_BMJJ01000015.1"/>
</dbReference>
<evidence type="ECO:0000313" key="2">
    <source>
        <dbReference type="Proteomes" id="UP000613160"/>
    </source>
</evidence>
<dbReference type="Pfam" id="PF01904">
    <property type="entry name" value="DUF72"/>
    <property type="match status" value="1"/>
</dbReference>
<sequence length="276" mass="30503">MTSTGIIRAGIGGWTFEPWRGTFFPEKLKHADELGYAARQLPTIEVNGTYYRTQTPATFAKWKNEVPEGFVFSLKAARFATNRKILGEAGESVERFIQSGITELGDSLGPILWQFANTKKFEPEDFGAFLALLPEKAEGLPLRHAIEVRHDSFTDPAFVALARRHGVAIVYAHHATYPEIADVTADFVYARLQQGEDDIPTAYAPEQLDEWAARAALWAKGGVPGDLPLAAPEDKPAKKPRDVFVYVIHEGKVRAPQGAMALMERVPEKARPTVTA</sequence>
<name>A0A916YCM6_9HYPH</name>
<evidence type="ECO:0000313" key="1">
    <source>
        <dbReference type="EMBL" id="GGD39518.1"/>
    </source>
</evidence>
<dbReference type="AlphaFoldDB" id="A0A916YCM6"/>
<gene>
    <name evidence="1" type="ORF">GCM10011335_47760</name>
</gene>
<protein>
    <recommendedName>
        <fullName evidence="3">DUF72 domain-containing protein</fullName>
    </recommendedName>
</protein>
<dbReference type="EMBL" id="BMJJ01000015">
    <property type="protein sequence ID" value="GGD39518.1"/>
    <property type="molecule type" value="Genomic_DNA"/>
</dbReference>
<reference evidence="1" key="1">
    <citation type="journal article" date="2014" name="Int. J. Syst. Evol. Microbiol.">
        <title>Complete genome sequence of Corynebacterium casei LMG S-19264T (=DSM 44701T), isolated from a smear-ripened cheese.</title>
        <authorList>
            <consortium name="US DOE Joint Genome Institute (JGI-PGF)"/>
            <person name="Walter F."/>
            <person name="Albersmeier A."/>
            <person name="Kalinowski J."/>
            <person name="Ruckert C."/>
        </authorList>
    </citation>
    <scope>NUCLEOTIDE SEQUENCE</scope>
    <source>
        <strain evidence="1">CGMCC 1.15493</strain>
    </source>
</reference>